<reference evidence="7 8" key="1">
    <citation type="submission" date="2019-10" db="EMBL/GenBank/DDBJ databases">
        <title>Complete genome sequences for adaption low water activity.</title>
        <authorList>
            <person name="Zhao L."/>
            <person name="Zhong J."/>
        </authorList>
    </citation>
    <scope>NUCLEOTIDE SEQUENCE [LARGE SCALE GENOMIC DNA]</scope>
    <source>
        <strain evidence="7 8">FDU301</strain>
        <plasmid evidence="8">pfdu301a</plasmid>
    </source>
</reference>
<dbReference type="GO" id="GO:0006508">
    <property type="term" value="P:proteolysis"/>
    <property type="evidence" value="ECO:0007669"/>
    <property type="project" value="UniProtKB-KW"/>
</dbReference>
<dbReference type="PROSITE" id="PS51935">
    <property type="entry name" value="NLPC_P60"/>
    <property type="match status" value="1"/>
</dbReference>
<comment type="similarity">
    <text evidence="1">Belongs to the peptidase C40 family.</text>
</comment>
<dbReference type="Pfam" id="PF00877">
    <property type="entry name" value="NLPC_P60"/>
    <property type="match status" value="1"/>
</dbReference>
<dbReference type="PANTHER" id="PTHR47053">
    <property type="entry name" value="MUREIN DD-ENDOPEPTIDASE MEPH-RELATED"/>
    <property type="match status" value="1"/>
</dbReference>
<protein>
    <submittedName>
        <fullName evidence="7">NlpC/P60 family protein</fullName>
    </submittedName>
</protein>
<keyword evidence="3" id="KW-0378">Hydrolase</keyword>
<dbReference type="SUPFAM" id="SSF54001">
    <property type="entry name" value="Cysteine proteinases"/>
    <property type="match status" value="1"/>
</dbReference>
<geneLocation type="plasmid" evidence="8">
    <name>pfdu301a</name>
</geneLocation>
<dbReference type="GO" id="GO:0008234">
    <property type="term" value="F:cysteine-type peptidase activity"/>
    <property type="evidence" value="ECO:0007669"/>
    <property type="project" value="UniProtKB-KW"/>
</dbReference>
<evidence type="ECO:0000256" key="3">
    <source>
        <dbReference type="ARBA" id="ARBA00022801"/>
    </source>
</evidence>
<dbReference type="EMBL" id="CP045273">
    <property type="protein sequence ID" value="QJX80087.1"/>
    <property type="molecule type" value="Genomic_DNA"/>
</dbReference>
<name>A0A6M6E6E2_PRIMG</name>
<feature type="domain" description="NlpC/P60" evidence="6">
    <location>
        <begin position="30"/>
        <end position="153"/>
    </location>
</feature>
<dbReference type="AlphaFoldDB" id="A0A6M6E6E2"/>
<dbReference type="InterPro" id="IPR038765">
    <property type="entry name" value="Papain-like_cys_pep_sf"/>
</dbReference>
<feature type="signal peptide" evidence="5">
    <location>
        <begin position="1"/>
        <end position="29"/>
    </location>
</feature>
<organism evidence="7 8">
    <name type="scientific">Priestia megaterium</name>
    <name type="common">Bacillus megaterium</name>
    <dbReference type="NCBI Taxonomy" id="1404"/>
    <lineage>
        <taxon>Bacteria</taxon>
        <taxon>Bacillati</taxon>
        <taxon>Bacillota</taxon>
        <taxon>Bacilli</taxon>
        <taxon>Bacillales</taxon>
        <taxon>Bacillaceae</taxon>
        <taxon>Priestia</taxon>
    </lineage>
</organism>
<dbReference type="RefSeq" id="WP_171778069.1">
    <property type="nucleotide sequence ID" value="NZ_CP045273.1"/>
</dbReference>
<evidence type="ECO:0000256" key="2">
    <source>
        <dbReference type="ARBA" id="ARBA00022670"/>
    </source>
</evidence>
<dbReference type="Proteomes" id="UP000501076">
    <property type="component" value="Plasmid pFDU301A"/>
</dbReference>
<evidence type="ECO:0000256" key="5">
    <source>
        <dbReference type="SAM" id="SignalP"/>
    </source>
</evidence>
<keyword evidence="7" id="KW-0614">Plasmid</keyword>
<keyword evidence="4" id="KW-0788">Thiol protease</keyword>
<evidence type="ECO:0000259" key="6">
    <source>
        <dbReference type="PROSITE" id="PS51935"/>
    </source>
</evidence>
<proteinExistence type="inferred from homology"/>
<accession>A0A6M6E6E2</accession>
<evidence type="ECO:0000256" key="4">
    <source>
        <dbReference type="ARBA" id="ARBA00022807"/>
    </source>
</evidence>
<dbReference type="InterPro" id="IPR000064">
    <property type="entry name" value="NLP_P60_dom"/>
</dbReference>
<keyword evidence="2" id="KW-0645">Protease</keyword>
<gene>
    <name evidence="7" type="ORF">FDZ14_28745</name>
</gene>
<dbReference type="InterPro" id="IPR051202">
    <property type="entry name" value="Peptidase_C40"/>
</dbReference>
<sequence length="153" mass="16219">MFRNKFKKIIAALAVVAIVGSAAPSMSQAASYHTKAISVARANMGVKYKWGGITPKGFDCSGLIKYSYGKAGKTLPRTAADMYKSSGKKVNGMSSLAPGDIMFFGPNKASKPTHSAIYLGKGQMIHAATSKGVSTTSTSNTYWKPKFIGAKRL</sequence>
<feature type="chain" id="PRO_5027067920" evidence="5">
    <location>
        <begin position="30"/>
        <end position="153"/>
    </location>
</feature>
<evidence type="ECO:0000313" key="7">
    <source>
        <dbReference type="EMBL" id="QJX80087.1"/>
    </source>
</evidence>
<dbReference type="PANTHER" id="PTHR47053:SF1">
    <property type="entry name" value="MUREIN DD-ENDOPEPTIDASE MEPH-RELATED"/>
    <property type="match status" value="1"/>
</dbReference>
<dbReference type="Gene3D" id="3.90.1720.10">
    <property type="entry name" value="endopeptidase domain like (from Nostoc punctiforme)"/>
    <property type="match status" value="1"/>
</dbReference>
<keyword evidence="5" id="KW-0732">Signal</keyword>
<evidence type="ECO:0000313" key="8">
    <source>
        <dbReference type="Proteomes" id="UP000501076"/>
    </source>
</evidence>
<evidence type="ECO:0000256" key="1">
    <source>
        <dbReference type="ARBA" id="ARBA00007074"/>
    </source>
</evidence>